<dbReference type="EMBL" id="VFMN01000001">
    <property type="protein sequence ID" value="TQJ07311.1"/>
    <property type="molecule type" value="Genomic_DNA"/>
</dbReference>
<dbReference type="Pfam" id="PF02391">
    <property type="entry name" value="MoaE"/>
    <property type="match status" value="1"/>
</dbReference>
<dbReference type="InterPro" id="IPR003448">
    <property type="entry name" value="Mopterin_biosynth_MoaE"/>
</dbReference>
<gene>
    <name evidence="1" type="ORF">FB458_0371</name>
</gene>
<comment type="caution">
    <text evidence="1">The sequence shown here is derived from an EMBL/GenBank/DDBJ whole genome shotgun (WGS) entry which is preliminary data.</text>
</comment>
<organism evidence="1 2">
    <name type="scientific">Lapillicoccus jejuensis</name>
    <dbReference type="NCBI Taxonomy" id="402171"/>
    <lineage>
        <taxon>Bacteria</taxon>
        <taxon>Bacillati</taxon>
        <taxon>Actinomycetota</taxon>
        <taxon>Actinomycetes</taxon>
        <taxon>Micrococcales</taxon>
        <taxon>Intrasporangiaceae</taxon>
        <taxon>Lapillicoccus</taxon>
    </lineage>
</organism>
<protein>
    <submittedName>
        <fullName evidence="1">Molybdopterin synthase subunit MoaE</fullName>
    </submittedName>
</protein>
<reference evidence="1 2" key="1">
    <citation type="submission" date="2019-06" db="EMBL/GenBank/DDBJ databases">
        <title>Sequencing the genomes of 1000 actinobacteria strains.</title>
        <authorList>
            <person name="Klenk H.-P."/>
        </authorList>
    </citation>
    <scope>NUCLEOTIDE SEQUENCE [LARGE SCALE GENOMIC DNA]</scope>
    <source>
        <strain evidence="1 2">DSM 18607</strain>
    </source>
</reference>
<proteinExistence type="predicted"/>
<evidence type="ECO:0000313" key="2">
    <source>
        <dbReference type="Proteomes" id="UP000317893"/>
    </source>
</evidence>
<dbReference type="CDD" id="cd00756">
    <property type="entry name" value="MoaE"/>
    <property type="match status" value="1"/>
</dbReference>
<dbReference type="Proteomes" id="UP000317893">
    <property type="component" value="Unassembled WGS sequence"/>
</dbReference>
<evidence type="ECO:0000313" key="1">
    <source>
        <dbReference type="EMBL" id="TQJ07311.1"/>
    </source>
</evidence>
<dbReference type="Gene3D" id="3.90.1170.40">
    <property type="entry name" value="Molybdopterin biosynthesis MoaE subunit"/>
    <property type="match status" value="1"/>
</dbReference>
<sequence length="143" mass="15498">MTDPGQVVLAEVRDTPLSVDELLAAVRDRRAGATCLFVGHVRDHDHGEPVEVLDYEVHPSAAQVATDLAARMAADGRVLRIAVVHRYGHLEVGDLAVVAAVSAAHRAEAFEVCRALVDEFKATVPIWKHQTFTDGSDEWVGLP</sequence>
<dbReference type="SUPFAM" id="SSF54690">
    <property type="entry name" value="Molybdopterin synthase subunit MoaE"/>
    <property type="match status" value="1"/>
</dbReference>
<dbReference type="RefSeq" id="WP_211355901.1">
    <property type="nucleotide sequence ID" value="NZ_BAAAPR010000006.1"/>
</dbReference>
<name>A0A542DW30_9MICO</name>
<keyword evidence="2" id="KW-1185">Reference proteome</keyword>
<dbReference type="PANTHER" id="PTHR23404">
    <property type="entry name" value="MOLYBDOPTERIN SYNTHASE RELATED"/>
    <property type="match status" value="1"/>
</dbReference>
<dbReference type="AlphaFoldDB" id="A0A542DW30"/>
<dbReference type="InterPro" id="IPR036563">
    <property type="entry name" value="MoaE_sf"/>
</dbReference>
<accession>A0A542DW30</accession>
<dbReference type="GO" id="GO:0006777">
    <property type="term" value="P:Mo-molybdopterin cofactor biosynthetic process"/>
    <property type="evidence" value="ECO:0007669"/>
    <property type="project" value="InterPro"/>
</dbReference>